<dbReference type="PANTHER" id="PTHR42790">
    <property type="entry name" value="AMINOTRANSFERASE"/>
    <property type="match status" value="1"/>
</dbReference>
<dbReference type="GO" id="GO:0008483">
    <property type="term" value="F:transaminase activity"/>
    <property type="evidence" value="ECO:0007669"/>
    <property type="project" value="UniProtKB-KW"/>
</dbReference>
<evidence type="ECO:0000256" key="6">
    <source>
        <dbReference type="ARBA" id="ARBA00022898"/>
    </source>
</evidence>
<dbReference type="InterPro" id="IPR004839">
    <property type="entry name" value="Aminotransferase_I/II_large"/>
</dbReference>
<dbReference type="InterPro" id="IPR050859">
    <property type="entry name" value="Class-I_PLP-dep_aminotransf"/>
</dbReference>
<dbReference type="Gene3D" id="3.40.640.10">
    <property type="entry name" value="Type I PLP-dependent aspartate aminotransferase-like (Major domain)"/>
    <property type="match status" value="1"/>
</dbReference>
<evidence type="ECO:0000256" key="1">
    <source>
        <dbReference type="ARBA" id="ARBA00001933"/>
    </source>
</evidence>
<reference evidence="8 9" key="1">
    <citation type="submission" date="2018-11" db="EMBL/GenBank/DDBJ databases">
        <authorList>
            <person name="Da X."/>
        </authorList>
    </citation>
    <scope>NUCLEOTIDE SEQUENCE [LARGE SCALE GENOMIC DNA]</scope>
    <source>
        <strain evidence="8 9">S14-144</strain>
    </source>
</reference>
<dbReference type="CDD" id="cd00609">
    <property type="entry name" value="AAT_like"/>
    <property type="match status" value="1"/>
</dbReference>
<protein>
    <submittedName>
        <fullName evidence="8">PLP-dependent aminotransferase family protein</fullName>
    </submittedName>
</protein>
<dbReference type="Pfam" id="PF00155">
    <property type="entry name" value="Aminotran_1_2"/>
    <property type="match status" value="1"/>
</dbReference>
<proteinExistence type="inferred from homology"/>
<evidence type="ECO:0000256" key="5">
    <source>
        <dbReference type="ARBA" id="ARBA00022679"/>
    </source>
</evidence>
<keyword evidence="5 8" id="KW-0808">Transferase</keyword>
<keyword evidence="4 8" id="KW-0032">Aminotransferase</keyword>
<organism evidence="8 9">
    <name type="scientific">Nakamurella antarctica</name>
    <dbReference type="NCBI Taxonomy" id="1902245"/>
    <lineage>
        <taxon>Bacteria</taxon>
        <taxon>Bacillati</taxon>
        <taxon>Actinomycetota</taxon>
        <taxon>Actinomycetes</taxon>
        <taxon>Nakamurellales</taxon>
        <taxon>Nakamurellaceae</taxon>
        <taxon>Nakamurella</taxon>
    </lineage>
</organism>
<dbReference type="SUPFAM" id="SSF53383">
    <property type="entry name" value="PLP-dependent transferases"/>
    <property type="match status" value="1"/>
</dbReference>
<keyword evidence="9" id="KW-1185">Reference proteome</keyword>
<dbReference type="GO" id="GO:1901605">
    <property type="term" value="P:alpha-amino acid metabolic process"/>
    <property type="evidence" value="ECO:0007669"/>
    <property type="project" value="TreeGrafter"/>
</dbReference>
<dbReference type="InterPro" id="IPR015424">
    <property type="entry name" value="PyrdxlP-dep_Trfase"/>
</dbReference>
<evidence type="ECO:0000259" key="7">
    <source>
        <dbReference type="Pfam" id="PF00155"/>
    </source>
</evidence>
<dbReference type="OrthoDB" id="199743at2"/>
<evidence type="ECO:0000313" key="9">
    <source>
        <dbReference type="Proteomes" id="UP000268084"/>
    </source>
</evidence>
<dbReference type="FunFam" id="3.40.640.10:FF:000053">
    <property type="entry name" value="Aminotransferase, class I"/>
    <property type="match status" value="1"/>
</dbReference>
<evidence type="ECO:0000256" key="4">
    <source>
        <dbReference type="ARBA" id="ARBA00022576"/>
    </source>
</evidence>
<name>A0A3G8ZQ55_9ACTN</name>
<keyword evidence="6" id="KW-0663">Pyridoxal phosphate</keyword>
<accession>A0A3G8ZQ55</accession>
<feature type="domain" description="Aminotransferase class I/classII large" evidence="7">
    <location>
        <begin position="51"/>
        <end position="395"/>
    </location>
</feature>
<dbReference type="EMBL" id="CP034170">
    <property type="protein sequence ID" value="AZI59278.1"/>
    <property type="molecule type" value="Genomic_DNA"/>
</dbReference>
<evidence type="ECO:0000313" key="8">
    <source>
        <dbReference type="EMBL" id="AZI59278.1"/>
    </source>
</evidence>
<dbReference type="Gene3D" id="3.90.1150.10">
    <property type="entry name" value="Aspartate Aminotransferase, domain 1"/>
    <property type="match status" value="1"/>
</dbReference>
<comment type="cofactor">
    <cofactor evidence="1">
        <name>pyridoxal 5'-phosphate</name>
        <dbReference type="ChEBI" id="CHEBI:597326"/>
    </cofactor>
</comment>
<comment type="subunit">
    <text evidence="3">Homodimer.</text>
</comment>
<reference evidence="8 9" key="2">
    <citation type="submission" date="2018-12" db="EMBL/GenBank/DDBJ databases">
        <title>Nakamurella antarcticus sp. nov., isolated from Antarctica South Shetland Islands soil.</title>
        <authorList>
            <person name="Peng F."/>
        </authorList>
    </citation>
    <scope>NUCLEOTIDE SEQUENCE [LARGE SCALE GENOMIC DNA]</scope>
    <source>
        <strain evidence="8 9">S14-144</strain>
    </source>
</reference>
<evidence type="ECO:0000256" key="3">
    <source>
        <dbReference type="ARBA" id="ARBA00011738"/>
    </source>
</evidence>
<gene>
    <name evidence="8" type="ORF">EH165_15165</name>
</gene>
<dbReference type="GO" id="GO:0030170">
    <property type="term" value="F:pyridoxal phosphate binding"/>
    <property type="evidence" value="ECO:0007669"/>
    <property type="project" value="InterPro"/>
</dbReference>
<sequence length="429" mass="46490">MTGNSLDHHLQRYAQRTSSMKASAIRALFSVANRPEVVSLAGGMPFLQSLPLEALAADTAAMIAEQGLVAFQYGSGQGILELREQICEVMALEGIRAHPDDVVVTVGSQMALDLTTRIFIDPGDVILAEAPSYVGALTTFASYQADVVHVASDENGLVPSALVVAIEACRAAKRRIKMLYVIPNYHNPAGTTLSAERRPIIAQICRDADITLLEDNPYGLLGFDDTVHRAIRADDADNVVYLGSFSKTFAPGLRVGWVLAPHAVREKLVMANESATLNPPVFNQMLISMYLAKYDWQSQIKAYQVTYAERRDAMLGALETMMPAGTTWTVPTGGFYVWVTLPEGFDTAAMLPRAVSARVAYVPGTAFYADGFGSRQMRLSYCFPTADRIVEGVRRLAGVVNGELEVMKTFGSHAYRAVSGPQSPSPDTA</sequence>
<dbReference type="PANTHER" id="PTHR42790:SF19">
    <property type="entry name" value="KYNURENINE_ALPHA-AMINOADIPATE AMINOTRANSFERASE, MITOCHONDRIAL"/>
    <property type="match status" value="1"/>
</dbReference>
<dbReference type="InterPro" id="IPR015421">
    <property type="entry name" value="PyrdxlP-dep_Trfase_major"/>
</dbReference>
<evidence type="ECO:0000256" key="2">
    <source>
        <dbReference type="ARBA" id="ARBA00007441"/>
    </source>
</evidence>
<dbReference type="AlphaFoldDB" id="A0A3G8ZQ55"/>
<dbReference type="KEGG" id="nak:EH165_15165"/>
<dbReference type="RefSeq" id="WP_124800182.1">
    <property type="nucleotide sequence ID" value="NZ_CP034170.1"/>
</dbReference>
<comment type="similarity">
    <text evidence="2">Belongs to the class-I pyridoxal-phosphate-dependent aminotransferase family.</text>
</comment>
<dbReference type="InterPro" id="IPR015422">
    <property type="entry name" value="PyrdxlP-dep_Trfase_small"/>
</dbReference>
<dbReference type="Proteomes" id="UP000268084">
    <property type="component" value="Chromosome"/>
</dbReference>